<gene>
    <name evidence="2" type="ORF">OCBIM_22026263mg</name>
</gene>
<keyword evidence="1" id="KW-0812">Transmembrane</keyword>
<accession>A0A0L8GXG2</accession>
<dbReference type="EMBL" id="KQ420022">
    <property type="protein sequence ID" value="KOF81643.1"/>
    <property type="molecule type" value="Genomic_DNA"/>
</dbReference>
<evidence type="ECO:0000313" key="2">
    <source>
        <dbReference type="EMBL" id="KOF81643.1"/>
    </source>
</evidence>
<sequence>MSHFINNGKEIQRIKVFHPVIWKSLEILKKEQRGNEIIIKQRISRAENSHYEKKYKDSTAKFNASSMNFEVTKCWIILTTSLIIYLKNISFFFQFKSVLSFFIAFFVILF</sequence>
<reference evidence="2" key="1">
    <citation type="submission" date="2015-07" db="EMBL/GenBank/DDBJ databases">
        <title>MeaNS - Measles Nucleotide Surveillance Program.</title>
        <authorList>
            <person name="Tran T."/>
            <person name="Druce J."/>
        </authorList>
    </citation>
    <scope>NUCLEOTIDE SEQUENCE</scope>
    <source>
        <strain evidence="2">UCB-OBI-ISO-001</strain>
        <tissue evidence="2">Gonad</tissue>
    </source>
</reference>
<dbReference type="AlphaFoldDB" id="A0A0L8GXG2"/>
<organism evidence="2">
    <name type="scientific">Octopus bimaculoides</name>
    <name type="common">California two-spotted octopus</name>
    <dbReference type="NCBI Taxonomy" id="37653"/>
    <lineage>
        <taxon>Eukaryota</taxon>
        <taxon>Metazoa</taxon>
        <taxon>Spiralia</taxon>
        <taxon>Lophotrochozoa</taxon>
        <taxon>Mollusca</taxon>
        <taxon>Cephalopoda</taxon>
        <taxon>Coleoidea</taxon>
        <taxon>Octopodiformes</taxon>
        <taxon>Octopoda</taxon>
        <taxon>Incirrata</taxon>
        <taxon>Octopodidae</taxon>
        <taxon>Octopus</taxon>
    </lineage>
</organism>
<evidence type="ECO:0000256" key="1">
    <source>
        <dbReference type="SAM" id="Phobius"/>
    </source>
</evidence>
<protein>
    <submittedName>
        <fullName evidence="2">Uncharacterized protein</fullName>
    </submittedName>
</protein>
<keyword evidence="1" id="KW-1133">Transmembrane helix</keyword>
<feature type="transmembrane region" description="Helical" evidence="1">
    <location>
        <begin position="91"/>
        <end position="109"/>
    </location>
</feature>
<keyword evidence="1" id="KW-0472">Membrane</keyword>
<name>A0A0L8GXG2_OCTBM</name>
<proteinExistence type="predicted"/>